<dbReference type="CDD" id="cd09881">
    <property type="entry name" value="PIN_VapC4-5_FitB-like"/>
    <property type="match status" value="1"/>
</dbReference>
<evidence type="ECO:0000313" key="2">
    <source>
        <dbReference type="Proteomes" id="UP000825699"/>
    </source>
</evidence>
<dbReference type="AlphaFoldDB" id="A0AAJ1A5Z2"/>
<dbReference type="InterPro" id="IPR029060">
    <property type="entry name" value="PIN-like_dom_sf"/>
</dbReference>
<dbReference type="EMBL" id="JAAXEP010000003">
    <property type="protein sequence ID" value="MBY5627992.1"/>
    <property type="molecule type" value="Genomic_DNA"/>
</dbReference>
<dbReference type="SUPFAM" id="SSF88723">
    <property type="entry name" value="PIN domain-like"/>
    <property type="match status" value="1"/>
</dbReference>
<evidence type="ECO:0000313" key="1">
    <source>
        <dbReference type="EMBL" id="MBY5627992.1"/>
    </source>
</evidence>
<dbReference type="Proteomes" id="UP000825699">
    <property type="component" value="Unassembled WGS sequence"/>
</dbReference>
<proteinExistence type="predicted"/>
<reference evidence="1" key="1">
    <citation type="submission" date="2020-04" db="EMBL/GenBank/DDBJ databases">
        <title>Global-level population genomics supports evidence of horizontal gene transfer on evolution of Rhizobia in Lentils.</title>
        <authorList>
            <person name="Gai Y."/>
            <person name="Cook D."/>
            <person name="Riely B."/>
        </authorList>
    </citation>
    <scope>NUCLEOTIDE SEQUENCE</scope>
    <source>
        <strain evidence="1">Derici101B</strain>
    </source>
</reference>
<protein>
    <submittedName>
        <fullName evidence="1">Type II toxin-antitoxin system VapC family toxin</fullName>
    </submittedName>
</protein>
<name>A0AAJ1A5Z2_RHILE</name>
<sequence length="172" mass="19633">MGKQRSPAGLRPWLLQIGIERLGICFPVITELLRGAHLKEPENPEKAQAIVKWVDQILNTSFTLMAMTPEIASIYARMTTVPALRHMWTVQRKEKHNRLGHDLMISAVSIFYRAPIITNNVEDFLTITELFPLPGVYDPFSERWCVGPPFEVPLPPFDRTSLDPMELKLPTL</sequence>
<organism evidence="1 2">
    <name type="scientific">Rhizobium leguminosarum</name>
    <dbReference type="NCBI Taxonomy" id="384"/>
    <lineage>
        <taxon>Bacteria</taxon>
        <taxon>Pseudomonadati</taxon>
        <taxon>Pseudomonadota</taxon>
        <taxon>Alphaproteobacteria</taxon>
        <taxon>Hyphomicrobiales</taxon>
        <taxon>Rhizobiaceae</taxon>
        <taxon>Rhizobium/Agrobacterium group</taxon>
        <taxon>Rhizobium</taxon>
    </lineage>
</organism>
<gene>
    <name evidence="1" type="ORF">HFO42_07675</name>
</gene>
<dbReference type="Gene3D" id="3.40.50.1010">
    <property type="entry name" value="5'-nuclease"/>
    <property type="match status" value="1"/>
</dbReference>
<accession>A0AAJ1A5Z2</accession>
<comment type="caution">
    <text evidence="1">The sequence shown here is derived from an EMBL/GenBank/DDBJ whole genome shotgun (WGS) entry which is preliminary data.</text>
</comment>